<dbReference type="GeneID" id="100639894"/>
<name>A0AAN0I9W1_AMPQE</name>
<dbReference type="Pfam" id="PF00350">
    <property type="entry name" value="Dynamin_N"/>
    <property type="match status" value="1"/>
</dbReference>
<dbReference type="PANTHER" id="PTHR10465">
    <property type="entry name" value="TRANSMEMBRANE GTPASE FZO1"/>
    <property type="match status" value="1"/>
</dbReference>
<keyword evidence="5" id="KW-0342">GTP-binding</keyword>
<keyword evidence="2" id="KW-0547">Nucleotide-binding</keyword>
<dbReference type="Gene3D" id="3.40.50.300">
    <property type="entry name" value="P-loop containing nucleotide triphosphate hydrolases"/>
    <property type="match status" value="1"/>
</dbReference>
<dbReference type="PANTHER" id="PTHR10465:SF3">
    <property type="entry name" value="TRANSMEMBRANE GTPASE MARF-RELATED"/>
    <property type="match status" value="1"/>
</dbReference>
<dbReference type="AlphaFoldDB" id="A0AAN0I9W1"/>
<dbReference type="GO" id="GO:0008053">
    <property type="term" value="P:mitochondrial fusion"/>
    <property type="evidence" value="ECO:0007669"/>
    <property type="project" value="TreeGrafter"/>
</dbReference>
<evidence type="ECO:0000256" key="3">
    <source>
        <dbReference type="ARBA" id="ARBA00022801"/>
    </source>
</evidence>
<feature type="region of interest" description="Disordered" evidence="7">
    <location>
        <begin position="32"/>
        <end position="57"/>
    </location>
</feature>
<evidence type="ECO:0000256" key="1">
    <source>
        <dbReference type="ARBA" id="ARBA00004370"/>
    </source>
</evidence>
<dbReference type="Proteomes" id="UP000007879">
    <property type="component" value="Unassembled WGS sequence"/>
</dbReference>
<evidence type="ECO:0000256" key="5">
    <source>
        <dbReference type="ARBA" id="ARBA00023134"/>
    </source>
</evidence>
<accession>A0AAN0I9W1</accession>
<sequence>MSTPLKLSQKQKSVDSPETVILKMQKKDFTRPTSVYERRISGTPDAHSQPTGRTSPLKRFGLAKESINKTFGLIKTELLEAHAILVEAKGGESGEGGGRTTVLLEKTAGIEEILARDHMKVAFFGRTSNGKSTVVNALLHDKVLPAGIGHTTNCFLSVIGVDEDKGYVIVPGSGEHSDIKSLQQLANSLHKERLSTNSLLRVCWPKEKCALLQEDVEFVDSPGIDMNPDVDDWINSHCLDADVFVLVSNAESTLMNAEKNFFHRVSERLSRPNIFILNNRWDVCVEEEPSMVEEVKQQHLENDISFLSNQLSVIDPDTARERVYFVSAKEVVTIRNRQRENQSDLGRGLHDGYKGRLLEFERFELKFKECLSNSAIKTKFEQHHSRGLEIVLELEELLNFESEQATQKNSLIQSELQEICSKQQNLNDKGHLVYQRSIQKTQSMAAELESRVQAAMEGILGHIATVADEYKPQEDFDHTKTETFKAGLYSHIDESVQKQLTSLCPATLGDVHRTTCSTIVSDYQQLLGLTQEQVTEYQLEPPLVSRTISCKDLCKDFREDLEFRFSLGIFSFSRWVNTGSIMFTVQRHVSRMSSIVPAELLLPVSLLGGGMILSRLLSWKYLLPPTLLYVGLYMYDNAHAVAGKTYIFTRNR</sequence>
<proteinExistence type="predicted"/>
<keyword evidence="3" id="KW-0378">Hydrolase</keyword>
<comment type="subcellular location">
    <subcellularLocation>
        <location evidence="1">Membrane</location>
    </subcellularLocation>
</comment>
<dbReference type="GO" id="GO:0051646">
    <property type="term" value="P:mitochondrion localization"/>
    <property type="evidence" value="ECO:0007669"/>
    <property type="project" value="TreeGrafter"/>
</dbReference>
<evidence type="ECO:0000259" key="8">
    <source>
        <dbReference type="PROSITE" id="PS51718"/>
    </source>
</evidence>
<dbReference type="InterPro" id="IPR045063">
    <property type="entry name" value="Dynamin_N"/>
</dbReference>
<keyword evidence="4" id="KW-0175">Coiled coil</keyword>
<evidence type="ECO:0000313" key="10">
    <source>
        <dbReference type="Proteomes" id="UP000007879"/>
    </source>
</evidence>
<evidence type="ECO:0000256" key="7">
    <source>
        <dbReference type="SAM" id="MobiDB-lite"/>
    </source>
</evidence>
<dbReference type="PROSITE" id="PS51718">
    <property type="entry name" value="G_DYNAMIN_2"/>
    <property type="match status" value="1"/>
</dbReference>
<reference evidence="10" key="1">
    <citation type="journal article" date="2010" name="Nature">
        <title>The Amphimedon queenslandica genome and the evolution of animal complexity.</title>
        <authorList>
            <person name="Srivastava M."/>
            <person name="Simakov O."/>
            <person name="Chapman J."/>
            <person name="Fahey B."/>
            <person name="Gauthier M.E."/>
            <person name="Mitros T."/>
            <person name="Richards G.S."/>
            <person name="Conaco C."/>
            <person name="Dacre M."/>
            <person name="Hellsten U."/>
            <person name="Larroux C."/>
            <person name="Putnam N.H."/>
            <person name="Stanke M."/>
            <person name="Adamska M."/>
            <person name="Darling A."/>
            <person name="Degnan S.M."/>
            <person name="Oakley T.H."/>
            <person name="Plachetzki D.C."/>
            <person name="Zhai Y."/>
            <person name="Adamski M."/>
            <person name="Calcino A."/>
            <person name="Cummins S.F."/>
            <person name="Goodstein D.M."/>
            <person name="Harris C."/>
            <person name="Jackson D.J."/>
            <person name="Leys S.P."/>
            <person name="Shu S."/>
            <person name="Woodcroft B.J."/>
            <person name="Vervoort M."/>
            <person name="Kosik K.S."/>
            <person name="Manning G."/>
            <person name="Degnan B.M."/>
            <person name="Rokhsar D.S."/>
        </authorList>
    </citation>
    <scope>NUCLEOTIDE SEQUENCE [LARGE SCALE GENOMIC DNA]</scope>
</reference>
<organism evidence="9 10">
    <name type="scientific">Amphimedon queenslandica</name>
    <name type="common">Sponge</name>
    <dbReference type="NCBI Taxonomy" id="400682"/>
    <lineage>
        <taxon>Eukaryota</taxon>
        <taxon>Metazoa</taxon>
        <taxon>Porifera</taxon>
        <taxon>Demospongiae</taxon>
        <taxon>Heteroscleromorpha</taxon>
        <taxon>Haplosclerida</taxon>
        <taxon>Niphatidae</taxon>
        <taxon>Amphimedon</taxon>
    </lineage>
</organism>
<feature type="domain" description="Dynamin-type G" evidence="8">
    <location>
        <begin position="115"/>
        <end position="359"/>
    </location>
</feature>
<dbReference type="InterPro" id="IPR030381">
    <property type="entry name" value="G_DYNAMIN_dom"/>
</dbReference>
<dbReference type="KEGG" id="aqu:100639894"/>
<dbReference type="InterPro" id="IPR027094">
    <property type="entry name" value="Mitofusin_fam"/>
</dbReference>
<evidence type="ECO:0000256" key="6">
    <source>
        <dbReference type="ARBA" id="ARBA00023136"/>
    </source>
</evidence>
<keyword evidence="10" id="KW-1185">Reference proteome</keyword>
<evidence type="ECO:0000313" key="9">
    <source>
        <dbReference type="EnsemblMetazoa" id="XP_003383527.3"/>
    </source>
</evidence>
<evidence type="ECO:0000256" key="2">
    <source>
        <dbReference type="ARBA" id="ARBA00022741"/>
    </source>
</evidence>
<dbReference type="EnsemblMetazoa" id="XM_003383479.3">
    <property type="protein sequence ID" value="XP_003383527.3"/>
    <property type="gene ID" value="LOC100639894"/>
</dbReference>
<dbReference type="GO" id="GO:0003924">
    <property type="term" value="F:GTPase activity"/>
    <property type="evidence" value="ECO:0007669"/>
    <property type="project" value="InterPro"/>
</dbReference>
<dbReference type="GO" id="GO:0005741">
    <property type="term" value="C:mitochondrial outer membrane"/>
    <property type="evidence" value="ECO:0007669"/>
    <property type="project" value="TreeGrafter"/>
</dbReference>
<dbReference type="SUPFAM" id="SSF52540">
    <property type="entry name" value="P-loop containing nucleoside triphosphate hydrolases"/>
    <property type="match status" value="1"/>
</dbReference>
<evidence type="ECO:0000256" key="4">
    <source>
        <dbReference type="ARBA" id="ARBA00023054"/>
    </source>
</evidence>
<dbReference type="GO" id="GO:0005525">
    <property type="term" value="F:GTP binding"/>
    <property type="evidence" value="ECO:0007669"/>
    <property type="project" value="UniProtKB-KW"/>
</dbReference>
<dbReference type="InterPro" id="IPR027417">
    <property type="entry name" value="P-loop_NTPase"/>
</dbReference>
<keyword evidence="6" id="KW-0472">Membrane</keyword>
<protein>
    <recommendedName>
        <fullName evidence="8">Dynamin-type G domain-containing protein</fullName>
    </recommendedName>
</protein>
<reference evidence="9" key="2">
    <citation type="submission" date="2024-06" db="UniProtKB">
        <authorList>
            <consortium name="EnsemblMetazoa"/>
        </authorList>
    </citation>
    <scope>IDENTIFICATION</scope>
</reference>
<dbReference type="FunFam" id="3.40.50.300:FF:002843">
    <property type="entry name" value="Mitofusin 2"/>
    <property type="match status" value="1"/>
</dbReference>
<dbReference type="RefSeq" id="XP_003383527.3">
    <property type="nucleotide sequence ID" value="XM_003383479.3"/>
</dbReference>
<dbReference type="CDD" id="cd09912">
    <property type="entry name" value="DLP_2"/>
    <property type="match status" value="1"/>
</dbReference>